<dbReference type="Proteomes" id="UP001159405">
    <property type="component" value="Unassembled WGS sequence"/>
</dbReference>
<proteinExistence type="predicted"/>
<keyword evidence="3" id="KW-1185">Reference proteome</keyword>
<comment type="caution">
    <text evidence="2">The sequence shown here is derived from an EMBL/GenBank/DDBJ whole genome shotgun (WGS) entry which is preliminary data.</text>
</comment>
<dbReference type="EMBL" id="CALNXK010000390">
    <property type="protein sequence ID" value="CAH3184523.1"/>
    <property type="molecule type" value="Genomic_DNA"/>
</dbReference>
<protein>
    <submittedName>
        <fullName evidence="2">Uncharacterized protein</fullName>
    </submittedName>
</protein>
<evidence type="ECO:0000313" key="2">
    <source>
        <dbReference type="EMBL" id="CAH3184523.1"/>
    </source>
</evidence>
<feature type="region of interest" description="Disordered" evidence="1">
    <location>
        <begin position="71"/>
        <end position="92"/>
    </location>
</feature>
<reference evidence="2 3" key="1">
    <citation type="submission" date="2022-05" db="EMBL/GenBank/DDBJ databases">
        <authorList>
            <consortium name="Genoscope - CEA"/>
            <person name="William W."/>
        </authorList>
    </citation>
    <scope>NUCLEOTIDE SEQUENCE [LARGE SCALE GENOMIC DNA]</scope>
</reference>
<feature type="compositionally biased region" description="Basic residues" evidence="1">
    <location>
        <begin position="80"/>
        <end position="92"/>
    </location>
</feature>
<gene>
    <name evidence="2" type="ORF">PLOB_00030604</name>
</gene>
<accession>A0ABN8RYY8</accession>
<sequence>KVETRRKDGIISEDINIAEGRWLMKKQEIPKNLPQSHSPNAAACGYLPEQEATSLGTEEYNAVVLSLGNIVDPDKNSSSNRKRGNYNHYSPKMRAKTGKYASENGNIRAINHFKAQLPNLTESTASWNHNKTSCAFRNIQIVQTNLFTDIERCIATHSIPPQLVLNADQTPSSYVSVEKMTMVARSSSSVPIKGLTDKRNMTPTFVISLNGDFLAMQIVYQGKTQASRQSIAKGWKKAGATDVVSGSKKLPPIPSKIPLKTWMFRNIADSRTICT</sequence>
<feature type="non-terminal residue" evidence="2">
    <location>
        <position position="1"/>
    </location>
</feature>
<organism evidence="2 3">
    <name type="scientific">Porites lobata</name>
    <dbReference type="NCBI Taxonomy" id="104759"/>
    <lineage>
        <taxon>Eukaryota</taxon>
        <taxon>Metazoa</taxon>
        <taxon>Cnidaria</taxon>
        <taxon>Anthozoa</taxon>
        <taxon>Hexacorallia</taxon>
        <taxon>Scleractinia</taxon>
        <taxon>Fungiina</taxon>
        <taxon>Poritidae</taxon>
        <taxon>Porites</taxon>
    </lineage>
</organism>
<evidence type="ECO:0000256" key="1">
    <source>
        <dbReference type="SAM" id="MobiDB-lite"/>
    </source>
</evidence>
<name>A0ABN8RYY8_9CNID</name>
<evidence type="ECO:0000313" key="3">
    <source>
        <dbReference type="Proteomes" id="UP001159405"/>
    </source>
</evidence>